<dbReference type="RefSeq" id="WP_006855537.1">
    <property type="nucleotide sequence ID" value="NZ_CABIYH010000020.1"/>
</dbReference>
<comment type="similarity">
    <text evidence="10">Belongs to the CRISPR-associated endonuclease Cas1 family.</text>
</comment>
<feature type="binding site" evidence="10">
    <location>
        <position position="202"/>
    </location>
    <ligand>
        <name>Mn(2+)</name>
        <dbReference type="ChEBI" id="CHEBI:29035"/>
    </ligand>
</feature>
<dbReference type="NCBIfam" id="TIGR00287">
    <property type="entry name" value="cas1"/>
    <property type="match status" value="1"/>
</dbReference>
<dbReference type="EMBL" id="QSHO01000002">
    <property type="protein sequence ID" value="RHC19935.1"/>
    <property type="molecule type" value="Genomic_DNA"/>
</dbReference>
<dbReference type="GO" id="GO:0046872">
    <property type="term" value="F:metal ion binding"/>
    <property type="evidence" value="ECO:0007669"/>
    <property type="project" value="UniProtKB-UniRule"/>
</dbReference>
<dbReference type="STRING" id="166486.ERS852572_02657"/>
<dbReference type="Proteomes" id="UP000283513">
    <property type="component" value="Unassembled WGS sequence"/>
</dbReference>
<evidence type="ECO:0000256" key="1">
    <source>
        <dbReference type="ARBA" id="ARBA00022722"/>
    </source>
</evidence>
<evidence type="ECO:0000256" key="8">
    <source>
        <dbReference type="ARBA" id="ARBA00023211"/>
    </source>
</evidence>
<evidence type="ECO:0000313" key="13">
    <source>
        <dbReference type="Proteomes" id="UP000095350"/>
    </source>
</evidence>
<accession>A0A173V7S5</accession>
<dbReference type="PANTHER" id="PTHR34353:SF2">
    <property type="entry name" value="CRISPR-ASSOCIATED ENDONUCLEASE CAS1 1"/>
    <property type="match status" value="1"/>
</dbReference>
<keyword evidence="5 10" id="KW-0460">Magnesium</keyword>
<dbReference type="EMBL" id="CYXZ01000020">
    <property type="protein sequence ID" value="CUN22820.1"/>
    <property type="molecule type" value="Genomic_DNA"/>
</dbReference>
<keyword evidence="3 10" id="KW-0255">Endonuclease</keyword>
<keyword evidence="4 10" id="KW-0378">Hydrolase</keyword>
<comment type="cofactor">
    <cofactor evidence="10">
        <name>Mg(2+)</name>
        <dbReference type="ChEBI" id="CHEBI:18420"/>
    </cofactor>
    <cofactor evidence="10">
        <name>Mn(2+)</name>
        <dbReference type="ChEBI" id="CHEBI:29035"/>
    </cofactor>
</comment>
<sequence length="301" mass="34313">MGFRNIKIDSHVKLSIKNQQLNIETDIARQIPLEDINCIIIENQTVTVSAYLLQKMADMGIAVYVCDEKHLPNAVLLPMVRHSRHFKILKYQIEAGKPLQKRLWQQIVVQKIRNQALCLAYLELDGSEELMKMCKEVQSGDRTHVEAKAAAFYFKSLYGLGFSRGNDHIINAALNYGYAIVRGLIARSIVCYGLEPSIGVFHHSELNNFNLADDMIEPFRPLVDLYVAQNYDIAEIDSDLTPERKRGIFGIINYDMDMKGEKRIISNCIDMLVASYSSALQGKRSDLELPELMQLQVHSYE</sequence>
<evidence type="ECO:0000256" key="10">
    <source>
        <dbReference type="HAMAP-Rule" id="MF_01470"/>
    </source>
</evidence>
<evidence type="ECO:0000256" key="5">
    <source>
        <dbReference type="ARBA" id="ARBA00022842"/>
    </source>
</evidence>
<evidence type="ECO:0000256" key="9">
    <source>
        <dbReference type="ARBA" id="ARBA00038592"/>
    </source>
</evidence>
<gene>
    <name evidence="10 12" type="primary">cas1</name>
    <name evidence="12" type="ORF">DW856_03490</name>
    <name evidence="11" type="ORF">ERS852572_02657</name>
</gene>
<organism evidence="11 13">
    <name type="scientific">Roseburia intestinalis</name>
    <dbReference type="NCBI Taxonomy" id="166486"/>
    <lineage>
        <taxon>Bacteria</taxon>
        <taxon>Bacillati</taxon>
        <taxon>Bacillota</taxon>
        <taxon>Clostridia</taxon>
        <taxon>Lachnospirales</taxon>
        <taxon>Lachnospiraceae</taxon>
        <taxon>Roseburia</taxon>
    </lineage>
</organism>
<feature type="binding site" evidence="10">
    <location>
        <position position="146"/>
    </location>
    <ligand>
        <name>Mn(2+)</name>
        <dbReference type="ChEBI" id="CHEBI:29035"/>
    </ligand>
</feature>
<keyword evidence="8 10" id="KW-0464">Manganese</keyword>
<dbReference type="PaxDb" id="166486-ERS852572_02657"/>
<dbReference type="AlphaFoldDB" id="A0A173V7S5"/>
<evidence type="ECO:0000256" key="4">
    <source>
        <dbReference type="ARBA" id="ARBA00022801"/>
    </source>
</evidence>
<dbReference type="NCBIfam" id="TIGR03639">
    <property type="entry name" value="cas1_NMENI"/>
    <property type="match status" value="1"/>
</dbReference>
<evidence type="ECO:0000313" key="12">
    <source>
        <dbReference type="EMBL" id="RHC19935.1"/>
    </source>
</evidence>
<evidence type="ECO:0000313" key="14">
    <source>
        <dbReference type="Proteomes" id="UP000283513"/>
    </source>
</evidence>
<evidence type="ECO:0000256" key="3">
    <source>
        <dbReference type="ARBA" id="ARBA00022759"/>
    </source>
</evidence>
<dbReference type="GO" id="GO:0043571">
    <property type="term" value="P:maintenance of CRISPR repeat elements"/>
    <property type="evidence" value="ECO:0007669"/>
    <property type="project" value="UniProtKB-UniRule"/>
</dbReference>
<dbReference type="GeneID" id="61432216"/>
<dbReference type="Proteomes" id="UP000095350">
    <property type="component" value="Unassembled WGS sequence"/>
</dbReference>
<dbReference type="InterPro" id="IPR042211">
    <property type="entry name" value="CRISPR-assoc_Cas1_N"/>
</dbReference>
<dbReference type="InterPro" id="IPR002729">
    <property type="entry name" value="CRISPR-assoc_Cas1"/>
</dbReference>
<dbReference type="EC" id="3.1.-.-" evidence="10"/>
<dbReference type="HAMAP" id="MF_01470">
    <property type="entry name" value="Cas1"/>
    <property type="match status" value="1"/>
</dbReference>
<comment type="function">
    <text evidence="10">CRISPR (clustered regularly interspaced short palindromic repeat), is an adaptive immune system that provides protection against mobile genetic elements (viruses, transposable elements and conjugative plasmids). CRISPR clusters contain spacers, sequences complementary to antecedent mobile elements, and target invading nucleic acids. CRISPR clusters are transcribed and processed into CRISPR RNA (crRNA). Acts as a dsDNA endonuclease. Involved in the integration of spacer DNA into the CRISPR cassette.</text>
</comment>
<dbReference type="GO" id="GO:0003677">
    <property type="term" value="F:DNA binding"/>
    <property type="evidence" value="ECO:0007669"/>
    <property type="project" value="UniProtKB-KW"/>
</dbReference>
<dbReference type="Pfam" id="PF01867">
    <property type="entry name" value="Cas_Cas1"/>
    <property type="match status" value="1"/>
</dbReference>
<evidence type="ECO:0000313" key="11">
    <source>
        <dbReference type="EMBL" id="CUN22820.1"/>
    </source>
</evidence>
<proteinExistence type="inferred from homology"/>
<evidence type="ECO:0000256" key="2">
    <source>
        <dbReference type="ARBA" id="ARBA00022723"/>
    </source>
</evidence>
<keyword evidence="7 10" id="KW-0238">DNA-binding</keyword>
<dbReference type="GO" id="GO:0016787">
    <property type="term" value="F:hydrolase activity"/>
    <property type="evidence" value="ECO:0007669"/>
    <property type="project" value="UniProtKB-KW"/>
</dbReference>
<dbReference type="OrthoDB" id="9803119at2"/>
<feature type="binding site" evidence="10">
    <location>
        <position position="217"/>
    </location>
    <ligand>
        <name>Mn(2+)</name>
        <dbReference type="ChEBI" id="CHEBI:29035"/>
    </ligand>
</feature>
<dbReference type="InterPro" id="IPR042206">
    <property type="entry name" value="CRISPR-assoc_Cas1_C"/>
</dbReference>
<dbReference type="GO" id="GO:0004520">
    <property type="term" value="F:DNA endonuclease activity"/>
    <property type="evidence" value="ECO:0007669"/>
    <property type="project" value="InterPro"/>
</dbReference>
<dbReference type="GO" id="GO:0051607">
    <property type="term" value="P:defense response to virus"/>
    <property type="evidence" value="ECO:0007669"/>
    <property type="project" value="UniProtKB-UniRule"/>
</dbReference>
<dbReference type="InterPro" id="IPR050646">
    <property type="entry name" value="Cas1"/>
</dbReference>
<reference evidence="11 13" key="1">
    <citation type="submission" date="2015-09" db="EMBL/GenBank/DDBJ databases">
        <authorList>
            <consortium name="Pathogen Informatics"/>
        </authorList>
    </citation>
    <scope>NUCLEOTIDE SEQUENCE [LARGE SCALE GENOMIC DNA]</scope>
    <source>
        <strain evidence="11 13">2789STDY5834960</strain>
    </source>
</reference>
<evidence type="ECO:0000256" key="7">
    <source>
        <dbReference type="ARBA" id="ARBA00023125"/>
    </source>
</evidence>
<dbReference type="Gene3D" id="3.100.10.20">
    <property type="entry name" value="CRISPR-associated endonuclease Cas1, N-terminal domain"/>
    <property type="match status" value="1"/>
</dbReference>
<dbReference type="PANTHER" id="PTHR34353">
    <property type="entry name" value="CRISPR-ASSOCIATED ENDONUCLEASE CAS1 1"/>
    <property type="match status" value="1"/>
</dbReference>
<reference evidence="12 14" key="2">
    <citation type="submission" date="2018-08" db="EMBL/GenBank/DDBJ databases">
        <title>A genome reference for cultivated species of the human gut microbiota.</title>
        <authorList>
            <person name="Zou Y."/>
            <person name="Xue W."/>
            <person name="Luo G."/>
        </authorList>
    </citation>
    <scope>NUCLEOTIDE SEQUENCE [LARGE SCALE GENOMIC DNA]</scope>
    <source>
        <strain evidence="12 14">AM37-1AC</strain>
    </source>
</reference>
<comment type="subunit">
    <text evidence="9 10">Homodimer, forms a heterotetramer with a Cas2 homodimer.</text>
</comment>
<keyword evidence="2 10" id="KW-0479">Metal-binding</keyword>
<dbReference type="InterPro" id="IPR019855">
    <property type="entry name" value="CRISPR-assoc_Cas1_NMENI"/>
</dbReference>
<evidence type="ECO:0000256" key="6">
    <source>
        <dbReference type="ARBA" id="ARBA00023118"/>
    </source>
</evidence>
<keyword evidence="1 10" id="KW-0540">Nuclease</keyword>
<dbReference type="Gene3D" id="1.20.120.920">
    <property type="entry name" value="CRISPR-associated endonuclease Cas1, C-terminal domain"/>
    <property type="match status" value="1"/>
</dbReference>
<protein>
    <recommendedName>
        <fullName evidence="10">CRISPR-associated endonuclease Cas1</fullName>
        <ecNumber evidence="10">3.1.-.-</ecNumber>
    </recommendedName>
</protein>
<name>A0A173V7S5_9FIRM</name>
<keyword evidence="6 10" id="KW-0051">Antiviral defense</keyword>